<evidence type="ECO:0000313" key="7">
    <source>
        <dbReference type="EMBL" id="AIG63438.1"/>
    </source>
</evidence>
<keyword evidence="8" id="KW-1185">Reference proteome</keyword>
<evidence type="ECO:0000313" key="8">
    <source>
        <dbReference type="Proteomes" id="UP000028504"/>
    </source>
</evidence>
<feature type="domain" description="Gram-positive cocci surface proteins LPxTG" evidence="6">
    <location>
        <begin position="42"/>
        <end position="82"/>
    </location>
</feature>
<evidence type="ECO:0000256" key="1">
    <source>
        <dbReference type="ARBA" id="ARBA00022512"/>
    </source>
</evidence>
<proteinExistence type="predicted"/>
<gene>
    <name evidence="7" type="ORF">CATYP_00550</name>
</gene>
<keyword evidence="5" id="KW-0812">Transmembrane</keyword>
<evidence type="ECO:0000256" key="4">
    <source>
        <dbReference type="ARBA" id="ARBA00023088"/>
    </source>
</evidence>
<dbReference type="NCBIfam" id="TIGR01167">
    <property type="entry name" value="LPXTG_anchor"/>
    <property type="match status" value="1"/>
</dbReference>
<evidence type="ECO:0000256" key="2">
    <source>
        <dbReference type="ARBA" id="ARBA00022525"/>
    </source>
</evidence>
<evidence type="ECO:0000256" key="3">
    <source>
        <dbReference type="ARBA" id="ARBA00022729"/>
    </source>
</evidence>
<accession>A0ABN4DAZ4</accession>
<dbReference type="Proteomes" id="UP000028504">
    <property type="component" value="Chromosome"/>
</dbReference>
<evidence type="ECO:0000259" key="6">
    <source>
        <dbReference type="Pfam" id="PF00746"/>
    </source>
</evidence>
<evidence type="ECO:0000256" key="5">
    <source>
        <dbReference type="SAM" id="Phobius"/>
    </source>
</evidence>
<dbReference type="Gene3D" id="2.60.40.10">
    <property type="entry name" value="Immunoglobulins"/>
    <property type="match status" value="1"/>
</dbReference>
<reference evidence="7 8" key="1">
    <citation type="submission" date="2014-07" db="EMBL/GenBank/DDBJ databases">
        <title>Complete genome sequence of Corynebacterium atypicum DSM 44849: identifiction of the mycolic acid biosynthesis genes.</title>
        <authorList>
            <person name="Tippelt A."/>
            <person name="Mollmann S."/>
            <person name="Albersmeier A."/>
            <person name="Jaenicke S."/>
            <person name="Ruckert C."/>
            <person name="Tauch A."/>
        </authorList>
    </citation>
    <scope>NUCLEOTIDE SEQUENCE [LARGE SCALE GENOMIC DNA]</scope>
    <source>
        <strain evidence="7 8">R2070</strain>
    </source>
</reference>
<dbReference type="InterPro" id="IPR013783">
    <property type="entry name" value="Ig-like_fold"/>
</dbReference>
<feature type="transmembrane region" description="Helical" evidence="5">
    <location>
        <begin position="57"/>
        <end position="77"/>
    </location>
</feature>
<keyword evidence="1" id="KW-0134">Cell wall</keyword>
<keyword evidence="5" id="KW-1133">Transmembrane helix</keyword>
<keyword evidence="4" id="KW-0572">Peptidoglycan-anchor</keyword>
<keyword evidence="2" id="KW-0964">Secreted</keyword>
<dbReference type="Pfam" id="PF00746">
    <property type="entry name" value="Gram_pos_anchor"/>
    <property type="match status" value="1"/>
</dbReference>
<dbReference type="InterPro" id="IPR019931">
    <property type="entry name" value="LPXTG_anchor"/>
</dbReference>
<keyword evidence="5" id="KW-0472">Membrane</keyword>
<dbReference type="EMBL" id="CP008944">
    <property type="protein sequence ID" value="AIG63438.1"/>
    <property type="molecule type" value="Genomic_DNA"/>
</dbReference>
<keyword evidence="3" id="KW-0732">Signal</keyword>
<protein>
    <recommendedName>
        <fullName evidence="6">Gram-positive cocci surface proteins LPxTG domain-containing protein</fullName>
    </recommendedName>
</protein>
<sequence>MVETKSPEGYELQPGPIYFQVLRGSGDVDTVALVSQTVTDVPNNGGFNLPLTGGNGVWLILAVGGLLVVMGGGYYYVAKRRETA</sequence>
<organism evidence="7 8">
    <name type="scientific">Corynebacterium atypicum</name>
    <dbReference type="NCBI Taxonomy" id="191610"/>
    <lineage>
        <taxon>Bacteria</taxon>
        <taxon>Bacillati</taxon>
        <taxon>Actinomycetota</taxon>
        <taxon>Actinomycetes</taxon>
        <taxon>Mycobacteriales</taxon>
        <taxon>Corynebacteriaceae</taxon>
        <taxon>Corynebacterium</taxon>
    </lineage>
</organism>
<name>A0ABN4DAZ4_9CORY</name>